<feature type="region of interest" description="Disordered" evidence="2">
    <location>
        <begin position="790"/>
        <end position="818"/>
    </location>
</feature>
<dbReference type="InterPro" id="IPR017451">
    <property type="entry name" value="F-box-assoc_interact_dom"/>
</dbReference>
<dbReference type="InterPro" id="IPR036322">
    <property type="entry name" value="WD40_repeat_dom_sf"/>
</dbReference>
<keyword evidence="5" id="KW-1185">Reference proteome</keyword>
<dbReference type="PANTHER" id="PTHR44083:SF2">
    <property type="entry name" value="TOPLESS-RELATED PROTEIN 3"/>
    <property type="match status" value="1"/>
</dbReference>
<dbReference type="InterPro" id="IPR001680">
    <property type="entry name" value="WD40_rpt"/>
</dbReference>
<dbReference type="PROSITE" id="PS50294">
    <property type="entry name" value="WD_REPEATS_REGION"/>
    <property type="match status" value="1"/>
</dbReference>
<comment type="caution">
    <text evidence="4">The sequence shown here is derived from an EMBL/GenBank/DDBJ whole genome shotgun (WGS) entry which is preliminary data.</text>
</comment>
<gene>
    <name evidence="4" type="ORF">RD792_011330</name>
</gene>
<evidence type="ECO:0000259" key="3">
    <source>
        <dbReference type="Pfam" id="PF07734"/>
    </source>
</evidence>
<feature type="repeat" description="WD" evidence="1">
    <location>
        <begin position="697"/>
        <end position="738"/>
    </location>
</feature>
<dbReference type="Pfam" id="PF00400">
    <property type="entry name" value="WD40"/>
    <property type="match status" value="1"/>
</dbReference>
<protein>
    <recommendedName>
        <fullName evidence="3">F-box associated beta-propeller type 1 domain-containing protein</fullName>
    </recommendedName>
</protein>
<accession>A0ABR0D4A2</accession>
<evidence type="ECO:0000256" key="2">
    <source>
        <dbReference type="SAM" id="MobiDB-lite"/>
    </source>
</evidence>
<evidence type="ECO:0000256" key="1">
    <source>
        <dbReference type="PROSITE-ProRule" id="PRU00221"/>
    </source>
</evidence>
<proteinExistence type="predicted"/>
<dbReference type="InterPro" id="IPR027728">
    <property type="entry name" value="Topless_fam"/>
</dbReference>
<dbReference type="InterPro" id="IPR006527">
    <property type="entry name" value="F-box-assoc_dom_typ1"/>
</dbReference>
<dbReference type="EMBL" id="JAYDYQ010002534">
    <property type="protein sequence ID" value="KAK4484110.1"/>
    <property type="molecule type" value="Genomic_DNA"/>
</dbReference>
<sequence length="818" mass="92001">MFHKVPEGSGIFIKSQEFSAKYRKLSRQYPLILNDVSCFKEKNQEPQFFEKLGSVFIYKLGSVYEGELYDQHPAESYLGLVLVRLLKGCFNRIDLESTDESSLKKPIFYCELLWNPSVKKYKAVETVDITNGRDPRSPVKPSRYSIRGLGFKESTNDYRLMKIHYDVDVDTMSFSTRVDMYSLQSDSWSEVYSNPNRLIGFRGAIFLHGRIHWLATRNFLNDDRFGGWVPSKDSIDSILFFDLEKECFGDIRLPECDYDGANFVAFKEFEGCLGAVFYDSENKNGSVWVLDEYGVENSWHRRINIELPSSPIGFTKAGLFVCLGEEQAESTKNPGVILLDDYKFGERMEIIDYVETFPYHLPVAVAAFLYTEVLDRLLLPRMHHFLSCIFQAFNSFVCLSGEMIYCSIWRLFSCGTGKDGDPFLVEWNESEGAIKRTYNGFRKKSAGVARFDTTQNHFLAVGEDSQIKFRDMDNINLLTSTDAEGGLPSLPHLRFNKGRNLLAVTTADNGIKILANASGMRSLRTVEAPPQQQLRFLDLLLRILDSMARSIEKPRTLDNVNDKMKSWQLTEIVDPAQCRMVTMPDSTDAANKVARLLYTNSGVGNQMATANVTPQHWQPNSGLLMTNDTSGVNLEEAVPCIALSKNDSYVMTTFMPPPPPSTFLAFHPQDNNIIAIGMEDSTVHIYNVRADEVKSKLKGHQKGISGLAFSTNLNKLVSSGADAQICIWSIDTWEKRKLVAIQLPAGKAPSGETRVQFHSDQVRLLEPYQFAVGLIDGSVKVIEPTESEGKWGAENGILTGRPGSSSTANNHTPDPAQR</sequence>
<dbReference type="SUPFAM" id="SSF50978">
    <property type="entry name" value="WD40 repeat-like"/>
    <property type="match status" value="1"/>
</dbReference>
<dbReference type="SMART" id="SM00320">
    <property type="entry name" value="WD40"/>
    <property type="match status" value="3"/>
</dbReference>
<feature type="domain" description="F-box associated beta-propeller type 1" evidence="3">
    <location>
        <begin position="112"/>
        <end position="309"/>
    </location>
</feature>
<dbReference type="NCBIfam" id="TIGR01640">
    <property type="entry name" value="F_box_assoc_1"/>
    <property type="match status" value="1"/>
</dbReference>
<dbReference type="PROSITE" id="PS50082">
    <property type="entry name" value="WD_REPEATS_2"/>
    <property type="match status" value="1"/>
</dbReference>
<dbReference type="PANTHER" id="PTHR44083">
    <property type="entry name" value="TOPLESS-RELATED PROTEIN 1-RELATED"/>
    <property type="match status" value="1"/>
</dbReference>
<dbReference type="Gene3D" id="2.130.10.10">
    <property type="entry name" value="YVTN repeat-like/Quinoprotein amine dehydrogenase"/>
    <property type="match status" value="2"/>
</dbReference>
<evidence type="ECO:0000313" key="5">
    <source>
        <dbReference type="Proteomes" id="UP001291926"/>
    </source>
</evidence>
<organism evidence="4 5">
    <name type="scientific">Penstemon davidsonii</name>
    <dbReference type="NCBI Taxonomy" id="160366"/>
    <lineage>
        <taxon>Eukaryota</taxon>
        <taxon>Viridiplantae</taxon>
        <taxon>Streptophyta</taxon>
        <taxon>Embryophyta</taxon>
        <taxon>Tracheophyta</taxon>
        <taxon>Spermatophyta</taxon>
        <taxon>Magnoliopsida</taxon>
        <taxon>eudicotyledons</taxon>
        <taxon>Gunneridae</taxon>
        <taxon>Pentapetalae</taxon>
        <taxon>asterids</taxon>
        <taxon>lamiids</taxon>
        <taxon>Lamiales</taxon>
        <taxon>Plantaginaceae</taxon>
        <taxon>Cheloneae</taxon>
        <taxon>Penstemon</taxon>
    </lineage>
</organism>
<reference evidence="4 5" key="1">
    <citation type="journal article" date="2023" name="bioRxiv">
        <title>Genome report: Whole genome sequence and annotation of Penstemon davidsonii.</title>
        <authorList>
            <person name="Ostevik K.L."/>
            <person name="Alabady M."/>
            <person name="Zhang M."/>
            <person name="Rausher M.D."/>
        </authorList>
    </citation>
    <scope>NUCLEOTIDE SEQUENCE [LARGE SCALE GENOMIC DNA]</scope>
    <source>
        <strain evidence="4">DNT005</strain>
        <tissue evidence="4">Whole leaf</tissue>
    </source>
</reference>
<keyword evidence="1" id="KW-0853">WD repeat</keyword>
<dbReference type="Pfam" id="PF07734">
    <property type="entry name" value="FBA_1"/>
    <property type="match status" value="1"/>
</dbReference>
<name>A0ABR0D4A2_9LAMI</name>
<evidence type="ECO:0000313" key="4">
    <source>
        <dbReference type="EMBL" id="KAK4484110.1"/>
    </source>
</evidence>
<dbReference type="Proteomes" id="UP001291926">
    <property type="component" value="Unassembled WGS sequence"/>
</dbReference>
<feature type="compositionally biased region" description="Polar residues" evidence="2">
    <location>
        <begin position="802"/>
        <end position="812"/>
    </location>
</feature>
<dbReference type="InterPro" id="IPR015943">
    <property type="entry name" value="WD40/YVTN_repeat-like_dom_sf"/>
</dbReference>